<dbReference type="InterPro" id="IPR031982">
    <property type="entry name" value="PilE-like"/>
</dbReference>
<dbReference type="GO" id="GO:0043683">
    <property type="term" value="P:type IV pilus assembly"/>
    <property type="evidence" value="ECO:0007669"/>
    <property type="project" value="InterPro"/>
</dbReference>
<organism evidence="7 8">
    <name type="scientific">Chitinivorax tropicus</name>
    <dbReference type="NCBI Taxonomy" id="714531"/>
    <lineage>
        <taxon>Bacteria</taxon>
        <taxon>Pseudomonadati</taxon>
        <taxon>Pseudomonadota</taxon>
        <taxon>Betaproteobacteria</taxon>
        <taxon>Chitinivorax</taxon>
    </lineage>
</organism>
<dbReference type="PROSITE" id="PS00409">
    <property type="entry name" value="PROKAR_NTER_METHYL"/>
    <property type="match status" value="1"/>
</dbReference>
<sequence length="146" mass="15611">MHFRNQGFTLIELMIAVAIIAILSAIAVPSYTDYVRRGKLVEAHSMLADFRVKMEVYYQDNRSYANGAACGYSVSNGKSFSVGCVPSNNGQSYIATASNLASKGLGGAGDFEFTVNEKNEQATTKFYGAPPSPAAACWLTKKGATC</sequence>
<keyword evidence="3 6" id="KW-0812">Transmembrane</keyword>
<evidence type="ECO:0000313" key="8">
    <source>
        <dbReference type="Proteomes" id="UP000575898"/>
    </source>
</evidence>
<reference evidence="7 8" key="1">
    <citation type="submission" date="2020-08" db="EMBL/GenBank/DDBJ databases">
        <title>Genomic Encyclopedia of Type Strains, Phase IV (KMG-IV): sequencing the most valuable type-strain genomes for metagenomic binning, comparative biology and taxonomic classification.</title>
        <authorList>
            <person name="Goeker M."/>
        </authorList>
    </citation>
    <scope>NUCLEOTIDE SEQUENCE [LARGE SCALE GENOMIC DNA]</scope>
    <source>
        <strain evidence="7 8">DSM 27165</strain>
    </source>
</reference>
<dbReference type="AlphaFoldDB" id="A0A840MN06"/>
<dbReference type="GO" id="GO:0015627">
    <property type="term" value="C:type II protein secretion system complex"/>
    <property type="evidence" value="ECO:0007669"/>
    <property type="project" value="InterPro"/>
</dbReference>
<protein>
    <submittedName>
        <fullName evidence="7">Type IV pilus assembly protein PilE</fullName>
    </submittedName>
</protein>
<keyword evidence="2" id="KW-0488">Methylation</keyword>
<dbReference type="PANTHER" id="PTHR30093:SF44">
    <property type="entry name" value="TYPE II SECRETION SYSTEM CORE PROTEIN G"/>
    <property type="match status" value="1"/>
</dbReference>
<keyword evidence="4 6" id="KW-1133">Transmembrane helix</keyword>
<dbReference type="GO" id="GO:0016020">
    <property type="term" value="C:membrane"/>
    <property type="evidence" value="ECO:0007669"/>
    <property type="project" value="UniProtKB-SubCell"/>
</dbReference>
<dbReference type="InterPro" id="IPR012902">
    <property type="entry name" value="N_methyl_site"/>
</dbReference>
<dbReference type="InterPro" id="IPR045584">
    <property type="entry name" value="Pilin-like"/>
</dbReference>
<dbReference type="Pfam" id="PF07963">
    <property type="entry name" value="N_methyl"/>
    <property type="match status" value="1"/>
</dbReference>
<dbReference type="PRINTS" id="PR00813">
    <property type="entry name" value="BCTERIALGSPG"/>
</dbReference>
<comment type="subcellular location">
    <subcellularLocation>
        <location evidence="1">Membrane</location>
        <topology evidence="1">Single-pass membrane protein</topology>
    </subcellularLocation>
</comment>
<dbReference type="SUPFAM" id="SSF54523">
    <property type="entry name" value="Pili subunits"/>
    <property type="match status" value="1"/>
</dbReference>
<dbReference type="GO" id="GO:0015628">
    <property type="term" value="P:protein secretion by the type II secretion system"/>
    <property type="evidence" value="ECO:0007669"/>
    <property type="project" value="InterPro"/>
</dbReference>
<proteinExistence type="predicted"/>
<keyword evidence="8" id="KW-1185">Reference proteome</keyword>
<evidence type="ECO:0000313" key="7">
    <source>
        <dbReference type="EMBL" id="MBB5019800.1"/>
    </source>
</evidence>
<dbReference type="NCBIfam" id="TIGR02532">
    <property type="entry name" value="IV_pilin_GFxxxE"/>
    <property type="match status" value="1"/>
</dbReference>
<dbReference type="Gene3D" id="3.30.700.10">
    <property type="entry name" value="Glycoprotein, Type 4 Pilin"/>
    <property type="match status" value="1"/>
</dbReference>
<feature type="transmembrane region" description="Helical" evidence="6">
    <location>
        <begin position="6"/>
        <end position="28"/>
    </location>
</feature>
<evidence type="ECO:0000256" key="6">
    <source>
        <dbReference type="SAM" id="Phobius"/>
    </source>
</evidence>
<evidence type="ECO:0000256" key="5">
    <source>
        <dbReference type="ARBA" id="ARBA00023136"/>
    </source>
</evidence>
<gene>
    <name evidence="7" type="ORF">HNQ59_003108</name>
</gene>
<evidence type="ECO:0000256" key="4">
    <source>
        <dbReference type="ARBA" id="ARBA00022989"/>
    </source>
</evidence>
<evidence type="ECO:0000256" key="3">
    <source>
        <dbReference type="ARBA" id="ARBA00022692"/>
    </source>
</evidence>
<keyword evidence="5 6" id="KW-0472">Membrane</keyword>
<dbReference type="PANTHER" id="PTHR30093">
    <property type="entry name" value="GENERAL SECRETION PATHWAY PROTEIN G"/>
    <property type="match status" value="1"/>
</dbReference>
<dbReference type="Pfam" id="PF16732">
    <property type="entry name" value="ComP_DUS"/>
    <property type="match status" value="1"/>
</dbReference>
<name>A0A840MN06_9PROT</name>
<accession>A0A840MN06</accession>
<evidence type="ECO:0000256" key="1">
    <source>
        <dbReference type="ARBA" id="ARBA00004167"/>
    </source>
</evidence>
<comment type="caution">
    <text evidence="7">The sequence shown here is derived from an EMBL/GenBank/DDBJ whole genome shotgun (WGS) entry which is preliminary data.</text>
</comment>
<dbReference type="InterPro" id="IPR000983">
    <property type="entry name" value="Bac_GSPG_pilin"/>
</dbReference>
<dbReference type="Proteomes" id="UP000575898">
    <property type="component" value="Unassembled WGS sequence"/>
</dbReference>
<dbReference type="EMBL" id="JACHHY010000020">
    <property type="protein sequence ID" value="MBB5019800.1"/>
    <property type="molecule type" value="Genomic_DNA"/>
</dbReference>
<evidence type="ECO:0000256" key="2">
    <source>
        <dbReference type="ARBA" id="ARBA00022481"/>
    </source>
</evidence>
<dbReference type="RefSeq" id="WP_184041206.1">
    <property type="nucleotide sequence ID" value="NZ_JACHHY010000020.1"/>
</dbReference>